<dbReference type="Proteomes" id="UP001241603">
    <property type="component" value="Unassembled WGS sequence"/>
</dbReference>
<evidence type="ECO:0000313" key="2">
    <source>
        <dbReference type="Proteomes" id="UP001241603"/>
    </source>
</evidence>
<proteinExistence type="predicted"/>
<protein>
    <submittedName>
        <fullName evidence="1">Uncharacterized protein</fullName>
    </submittedName>
</protein>
<organism evidence="1 2">
    <name type="scientific">Kaistia dalseonensis</name>
    <dbReference type="NCBI Taxonomy" id="410840"/>
    <lineage>
        <taxon>Bacteria</taxon>
        <taxon>Pseudomonadati</taxon>
        <taxon>Pseudomonadota</taxon>
        <taxon>Alphaproteobacteria</taxon>
        <taxon>Hyphomicrobiales</taxon>
        <taxon>Kaistiaceae</taxon>
        <taxon>Kaistia</taxon>
    </lineage>
</organism>
<accession>A0ABU0H6M7</accession>
<keyword evidence="2" id="KW-1185">Reference proteome</keyword>
<comment type="caution">
    <text evidence="1">The sequence shown here is derived from an EMBL/GenBank/DDBJ whole genome shotgun (WGS) entry which is preliminary data.</text>
</comment>
<reference evidence="1 2" key="1">
    <citation type="submission" date="2023-07" db="EMBL/GenBank/DDBJ databases">
        <title>Genomic Encyclopedia of Type Strains, Phase IV (KMG-IV): sequencing the most valuable type-strain genomes for metagenomic binning, comparative biology and taxonomic classification.</title>
        <authorList>
            <person name="Goeker M."/>
        </authorList>
    </citation>
    <scope>NUCLEOTIDE SEQUENCE [LARGE SCALE GENOMIC DNA]</scope>
    <source>
        <strain evidence="1 2">B6-8</strain>
    </source>
</reference>
<dbReference type="EMBL" id="JAUSVO010000003">
    <property type="protein sequence ID" value="MDQ0437940.1"/>
    <property type="molecule type" value="Genomic_DNA"/>
</dbReference>
<evidence type="ECO:0000313" key="1">
    <source>
        <dbReference type="EMBL" id="MDQ0437940.1"/>
    </source>
</evidence>
<gene>
    <name evidence="1" type="ORF">QO014_002332</name>
</gene>
<dbReference type="Pfam" id="PF24027">
    <property type="entry name" value="DUF7338"/>
    <property type="match status" value="1"/>
</dbReference>
<dbReference type="RefSeq" id="WP_266348866.1">
    <property type="nucleotide sequence ID" value="NZ_JAPKNG010000003.1"/>
</dbReference>
<sequence>MIIILCVLAALAILCVVIPSWRWAIFGNDDDGLYGDPGWEVANAHKWWARRRWTLAVAWWIRNPFHNLVWHVLNVDHVKSIWVSDEPGAVVTRQWPRKTPGHMFALYDLRPYAAFRGPKWEGYFGWRGSDALQARPGIALRRTKA</sequence>
<name>A0ABU0H6M7_9HYPH</name>
<dbReference type="InterPro" id="IPR055762">
    <property type="entry name" value="DUF7338"/>
</dbReference>